<accession>A0A6P2HCP4</accession>
<dbReference type="EMBL" id="CABVPY010000002">
    <property type="protein sequence ID" value="VWB15185.1"/>
    <property type="molecule type" value="Genomic_DNA"/>
</dbReference>
<name>A0A6P2HCP4_BURL3</name>
<reference evidence="1 2" key="1">
    <citation type="submission" date="2019-09" db="EMBL/GenBank/DDBJ databases">
        <authorList>
            <person name="Depoorter E."/>
        </authorList>
    </citation>
    <scope>NUCLEOTIDE SEQUENCE [LARGE SCALE GENOMIC DNA]</scope>
    <source>
        <strain evidence="1">LMG 6863</strain>
    </source>
</reference>
<dbReference type="AlphaFoldDB" id="A0A6P2HCP4"/>
<dbReference type="Proteomes" id="UP000494170">
    <property type="component" value="Unassembled WGS sequence"/>
</dbReference>
<dbReference type="RefSeq" id="WP_174937254.1">
    <property type="nucleotide sequence ID" value="NZ_CABVPY010000002.1"/>
</dbReference>
<organism evidence="1 2">
    <name type="scientific">Burkholderia lata (strain ATCC 17760 / DSM 23089 / LMG 22485 / NCIMB 9086 / R18194 / 383)</name>
    <dbReference type="NCBI Taxonomy" id="482957"/>
    <lineage>
        <taxon>Bacteria</taxon>
        <taxon>Pseudomonadati</taxon>
        <taxon>Pseudomonadota</taxon>
        <taxon>Betaproteobacteria</taxon>
        <taxon>Burkholderiales</taxon>
        <taxon>Burkholderiaceae</taxon>
        <taxon>Burkholderia</taxon>
        <taxon>Burkholderia cepacia complex</taxon>
    </lineage>
</organism>
<evidence type="ECO:0000313" key="2">
    <source>
        <dbReference type="Proteomes" id="UP000494170"/>
    </source>
</evidence>
<gene>
    <name evidence="1" type="ORF">BLA6863_00551</name>
</gene>
<proteinExistence type="predicted"/>
<protein>
    <submittedName>
        <fullName evidence="1">Uncharacterized protein</fullName>
    </submittedName>
</protein>
<sequence>MKKSYSFVASGTCRSSGTGIDARCIFFDDRSQISDLEFFDELQAALKLSETLPDCVVILSSPALAKHLCGYWSTSTDQRTNFMARGAREGVHYVKSYYFFAWDAQGLTLETSEHAQPATLLFDVPVDDFCQQGLRQLVKDNPVVQVAPAGHVFKHPSGTINKVFIQARELPVSEPELCFVGRSLCCAFTPGLLRGVQTVFVDTMSIYPFVREALDFAGATARIHSFHSYGALSELSPPSEPYVVVISASTTGGMARKLCGNQGFDDKRVLTLIDISAAERKGTVLIPLDQVDDIYGAHLADGTETEIELVGEHFSSKAKPPRSVALGQPHTPKDLIRILEEFGIGGTQAINHVPLGRSASKLVCIDADRVASSQKFHGWLKAEIPWSVSIAIDHIVFTNDVGSEAIAALAADIIERAKGVRPTIIGYSDLDAASLSAAQGILVVTAVAGDGGLLREISRDLREFVPPALPRHFLAGVGLPQTGEAWERLRQFLERNTTHRRYGFSSWLVLPIGPDGSDSAWRDLVELASRAEMAIPPADVVDGTIAERALTALSKAVDVAYNGFLPKSDETPLGLSDGFLFFGDAFKGRLAEVTPATTYLAVSSVLQAARDLKIASNQLRPTGYESVVLAPENFLRFNDNLLQACILRAAHPSELDYSASPHLSTLMKEFLFKVFARHAHLYGAAALEFAAALATGRLKLKKADAQEVVSVTVANLRTQPSALLGLLLMVTA</sequence>
<evidence type="ECO:0000313" key="1">
    <source>
        <dbReference type="EMBL" id="VWB15185.1"/>
    </source>
</evidence>